<feature type="transmembrane region" description="Helical" evidence="6">
    <location>
        <begin position="419"/>
        <end position="440"/>
    </location>
</feature>
<evidence type="ECO:0000256" key="6">
    <source>
        <dbReference type="SAM" id="Phobius"/>
    </source>
</evidence>
<comment type="caution">
    <text evidence="8">The sequence shown here is derived from an EMBL/GenBank/DDBJ whole genome shotgun (WGS) entry which is preliminary data.</text>
</comment>
<evidence type="ECO:0000256" key="1">
    <source>
        <dbReference type="ARBA" id="ARBA00004127"/>
    </source>
</evidence>
<dbReference type="GO" id="GO:0012505">
    <property type="term" value="C:endomembrane system"/>
    <property type="evidence" value="ECO:0007669"/>
    <property type="project" value="UniProtKB-SubCell"/>
</dbReference>
<dbReference type="InterPro" id="IPR003807">
    <property type="entry name" value="DUF202"/>
</dbReference>
<evidence type="ECO:0000256" key="5">
    <source>
        <dbReference type="SAM" id="MobiDB-lite"/>
    </source>
</evidence>
<evidence type="ECO:0000256" key="2">
    <source>
        <dbReference type="ARBA" id="ARBA00022692"/>
    </source>
</evidence>
<organism evidence="8 9">
    <name type="scientific">Actinomortierella ambigua</name>
    <dbReference type="NCBI Taxonomy" id="1343610"/>
    <lineage>
        <taxon>Eukaryota</taxon>
        <taxon>Fungi</taxon>
        <taxon>Fungi incertae sedis</taxon>
        <taxon>Mucoromycota</taxon>
        <taxon>Mortierellomycotina</taxon>
        <taxon>Mortierellomycetes</taxon>
        <taxon>Mortierellales</taxon>
        <taxon>Mortierellaceae</taxon>
        <taxon>Actinomortierella</taxon>
    </lineage>
</organism>
<keyword evidence="9" id="KW-1185">Reference proteome</keyword>
<reference evidence="8" key="1">
    <citation type="journal article" date="2020" name="Fungal Divers.">
        <title>Resolving the Mortierellaceae phylogeny through synthesis of multi-gene phylogenetics and phylogenomics.</title>
        <authorList>
            <person name="Vandepol N."/>
            <person name="Liber J."/>
            <person name="Desiro A."/>
            <person name="Na H."/>
            <person name="Kennedy M."/>
            <person name="Barry K."/>
            <person name="Grigoriev I.V."/>
            <person name="Miller A.N."/>
            <person name="O'Donnell K."/>
            <person name="Stajich J.E."/>
            <person name="Bonito G."/>
        </authorList>
    </citation>
    <scope>NUCLEOTIDE SEQUENCE</scope>
    <source>
        <strain evidence="8">BC1065</strain>
    </source>
</reference>
<evidence type="ECO:0000313" key="8">
    <source>
        <dbReference type="EMBL" id="KAG0266555.1"/>
    </source>
</evidence>
<name>A0A9P6QHV3_9FUNG</name>
<dbReference type="InterPro" id="IPR051572">
    <property type="entry name" value="VTC_Complex_Subunit"/>
</dbReference>
<dbReference type="AlphaFoldDB" id="A0A9P6QHV3"/>
<protein>
    <submittedName>
        <fullName evidence="8">Vacuolar transporter chaperone</fullName>
    </submittedName>
</protein>
<accession>A0A9P6QHV3</accession>
<dbReference type="PANTHER" id="PTHR46140">
    <property type="entry name" value="VACUOLAR TRANSPORTER CHAPERONE 1-RELATED"/>
    <property type="match status" value="1"/>
</dbReference>
<sequence>MSNSTPLPQYHSRDDNRPALAQTTNMPYTPLSVPWQEPSAASSSNTLHGSISARSMATAAPSSPQRLQQQQQPSSYLTSQQRTDPLPPLDFLPQIRMSESNDDQPSRQHAAGAGAGAGTGTGGAATSGGQLYPMPPPPSAPSSVYTSPSSHHSTLNVTSNAEPRPYTLDFELPSQASSSFSSSTSPSAGLRPPSIPLNTNNRPDDDDGDKESLSSLSALRLERLDSYATINLANQTVDNNTHHNNNINNMNNTTQNDKGKGRASSITLAAADADGRPQLLLSPPTPDIPSEQTPLGPNPPPPVPPKDNPTTTTTTTTSKSRRHRRSGLSWRAPAPLLKLFPALRWCGARPLRKSKRTTPASKASSSSPPSPPPVFTYSNGELKSMFSNERIFLEWIKVAILLGTLSMTLLSFGNSQRSATPWIGLALIMCTLITIIYSTTQFHIRMEWMLKQRDEEEGAHFYDRLAPTVITVLLVGIMAFNAYG</sequence>
<feature type="compositionally biased region" description="Low complexity" evidence="5">
    <location>
        <begin position="174"/>
        <end position="187"/>
    </location>
</feature>
<evidence type="ECO:0000259" key="7">
    <source>
        <dbReference type="Pfam" id="PF02656"/>
    </source>
</evidence>
<dbReference type="PANTHER" id="PTHR46140:SF1">
    <property type="entry name" value="VACUOLAR TRANSPORTER CHAPERONE COMPLEX SUBUNIT 4-RELATED"/>
    <property type="match status" value="1"/>
</dbReference>
<dbReference type="EMBL" id="JAAAJB010000091">
    <property type="protein sequence ID" value="KAG0266555.1"/>
    <property type="molecule type" value="Genomic_DNA"/>
</dbReference>
<evidence type="ECO:0000256" key="3">
    <source>
        <dbReference type="ARBA" id="ARBA00022989"/>
    </source>
</evidence>
<keyword evidence="4 6" id="KW-0472">Membrane</keyword>
<dbReference type="OrthoDB" id="2408682at2759"/>
<comment type="subcellular location">
    <subcellularLocation>
        <location evidence="1">Endomembrane system</location>
        <topology evidence="1">Multi-pass membrane protein</topology>
    </subcellularLocation>
</comment>
<feature type="compositionally biased region" description="Polar residues" evidence="5">
    <location>
        <begin position="39"/>
        <end position="55"/>
    </location>
</feature>
<evidence type="ECO:0000256" key="4">
    <source>
        <dbReference type="ARBA" id="ARBA00023136"/>
    </source>
</evidence>
<feature type="compositionally biased region" description="Low complexity" evidence="5">
    <location>
        <begin position="308"/>
        <end position="317"/>
    </location>
</feature>
<feature type="transmembrane region" description="Helical" evidence="6">
    <location>
        <begin position="392"/>
        <end position="413"/>
    </location>
</feature>
<evidence type="ECO:0000313" key="9">
    <source>
        <dbReference type="Proteomes" id="UP000807716"/>
    </source>
</evidence>
<feature type="compositionally biased region" description="Low complexity" evidence="5">
    <location>
        <begin position="236"/>
        <end position="256"/>
    </location>
</feature>
<feature type="compositionally biased region" description="Low complexity" evidence="5">
    <location>
        <begin position="61"/>
        <end position="81"/>
    </location>
</feature>
<gene>
    <name evidence="8" type="primary">VTC4_5</name>
    <name evidence="8" type="ORF">DFQ27_009665</name>
</gene>
<feature type="compositionally biased region" description="Low complexity" evidence="5">
    <location>
        <begin position="141"/>
        <end position="153"/>
    </location>
</feature>
<dbReference type="Proteomes" id="UP000807716">
    <property type="component" value="Unassembled WGS sequence"/>
</dbReference>
<dbReference type="Pfam" id="PF02656">
    <property type="entry name" value="DUF202"/>
    <property type="match status" value="1"/>
</dbReference>
<proteinExistence type="predicted"/>
<feature type="region of interest" description="Disordered" evidence="5">
    <location>
        <begin position="351"/>
        <end position="374"/>
    </location>
</feature>
<keyword evidence="3 6" id="KW-1133">Transmembrane helix</keyword>
<feature type="compositionally biased region" description="Gly residues" evidence="5">
    <location>
        <begin position="113"/>
        <end position="126"/>
    </location>
</feature>
<feature type="region of interest" description="Disordered" evidence="5">
    <location>
        <begin position="1"/>
        <end position="212"/>
    </location>
</feature>
<feature type="compositionally biased region" description="Pro residues" evidence="5">
    <location>
        <begin position="296"/>
        <end position="307"/>
    </location>
</feature>
<feature type="transmembrane region" description="Helical" evidence="6">
    <location>
        <begin position="461"/>
        <end position="483"/>
    </location>
</feature>
<keyword evidence="2 6" id="KW-0812">Transmembrane</keyword>
<feature type="domain" description="DUF202" evidence="7">
    <location>
        <begin position="385"/>
        <end position="446"/>
    </location>
</feature>
<feature type="region of interest" description="Disordered" evidence="5">
    <location>
        <begin position="236"/>
        <end position="328"/>
    </location>
</feature>